<dbReference type="InterPro" id="IPR011009">
    <property type="entry name" value="Kinase-like_dom_sf"/>
</dbReference>
<evidence type="ECO:0000313" key="2">
    <source>
        <dbReference type="EMBL" id="EGL81618.1"/>
    </source>
</evidence>
<gene>
    <name evidence="2" type="ORF">CathTA2_2981</name>
    <name evidence="3" type="ORF">HUR95_14795</name>
</gene>
<dbReference type="Pfam" id="PF01636">
    <property type="entry name" value="APH"/>
    <property type="match status" value="1"/>
</dbReference>
<dbReference type="GO" id="GO:0016740">
    <property type="term" value="F:transferase activity"/>
    <property type="evidence" value="ECO:0007669"/>
    <property type="project" value="UniProtKB-KW"/>
</dbReference>
<protein>
    <submittedName>
        <fullName evidence="2 3">Phosphotransferase</fullName>
    </submittedName>
</protein>
<dbReference type="GO" id="GO:0042601">
    <property type="term" value="C:endospore-forming forespore"/>
    <property type="evidence" value="ECO:0007669"/>
    <property type="project" value="TreeGrafter"/>
</dbReference>
<reference evidence="2 4" key="1">
    <citation type="journal article" date="2011" name="J. Bacteriol.">
        <title>Draft genome sequence of the thermoalkaliphilic Caldalkalibacillus thermarum strain TA2.A1.</title>
        <authorList>
            <person name="Kalamorz F."/>
            <person name="Keis S."/>
            <person name="McMillan D.G."/>
            <person name="Olsson K."/>
            <person name="Stanton J.A."/>
            <person name="Stockwell P."/>
            <person name="Black M.A."/>
            <person name="Klingeman D.M."/>
            <person name="Land M.L."/>
            <person name="Han C.S."/>
            <person name="Martin S.L."/>
            <person name="Becher S.A."/>
            <person name="Peddie C.J."/>
            <person name="Morgan H.W."/>
            <person name="Matthies D."/>
            <person name="Preiss L."/>
            <person name="Meier T."/>
            <person name="Brown S.D."/>
            <person name="Cook G.M."/>
        </authorList>
    </citation>
    <scope>NUCLEOTIDE SEQUENCE [LARGE SCALE GENOMIC DNA]</scope>
    <source>
        <strain evidence="2 4">TA2.A1</strain>
    </source>
</reference>
<proteinExistence type="predicted"/>
<evidence type="ECO:0000313" key="3">
    <source>
        <dbReference type="EMBL" id="QZT33495.1"/>
    </source>
</evidence>
<dbReference type="SUPFAM" id="SSF56112">
    <property type="entry name" value="Protein kinase-like (PK-like)"/>
    <property type="match status" value="1"/>
</dbReference>
<keyword evidence="5" id="KW-1185">Reference proteome</keyword>
<evidence type="ECO:0000259" key="1">
    <source>
        <dbReference type="Pfam" id="PF01636"/>
    </source>
</evidence>
<accession>F5LAP6</accession>
<evidence type="ECO:0000313" key="5">
    <source>
        <dbReference type="Proteomes" id="UP000825179"/>
    </source>
</evidence>
<evidence type="ECO:0000313" key="4">
    <source>
        <dbReference type="Proteomes" id="UP000010716"/>
    </source>
</evidence>
<dbReference type="AlphaFoldDB" id="F5LAP6"/>
<keyword evidence="2" id="KW-0808">Transferase</keyword>
<feature type="domain" description="Aminoglycoside phosphotransferase" evidence="1">
    <location>
        <begin position="32"/>
        <end position="255"/>
    </location>
</feature>
<dbReference type="KEGG" id="cthu:HUR95_14795"/>
<dbReference type="InterPro" id="IPR002575">
    <property type="entry name" value="Aminoglycoside_PTrfase"/>
</dbReference>
<organism evidence="2 4">
    <name type="scientific">Caldalkalibacillus thermarum (strain TA2.A1)</name>
    <dbReference type="NCBI Taxonomy" id="986075"/>
    <lineage>
        <taxon>Bacteria</taxon>
        <taxon>Bacillati</taxon>
        <taxon>Bacillota</taxon>
        <taxon>Bacilli</taxon>
        <taxon>Bacillales</taxon>
        <taxon>Bacillaceae</taxon>
        <taxon>Caldalkalibacillus</taxon>
    </lineage>
</organism>
<dbReference type="Proteomes" id="UP000825179">
    <property type="component" value="Chromosome"/>
</dbReference>
<reference evidence="3 5" key="2">
    <citation type="journal article" date="2020" name="Extremophiles">
        <title>Genomic analysis of Caldalkalibacillus thermarum TA2.A1 reveals aerobic alkaliphilic metabolism and evolutionary hallmarks linking alkaliphilic bacteria and plant life.</title>
        <authorList>
            <person name="de Jong S.I."/>
            <person name="van den Broek M.A."/>
            <person name="Merkel A.Y."/>
            <person name="de la Torre Cortes P."/>
            <person name="Kalamorz F."/>
            <person name="Cook G.M."/>
            <person name="van Loosdrecht M.C.M."/>
            <person name="McMillan D.G.G."/>
        </authorList>
    </citation>
    <scope>NUCLEOTIDE SEQUENCE [LARGE SCALE GENOMIC DNA]</scope>
    <source>
        <strain evidence="3 5">TA2.A1</strain>
    </source>
</reference>
<dbReference type="EMBL" id="CP082237">
    <property type="protein sequence ID" value="QZT33495.1"/>
    <property type="molecule type" value="Genomic_DNA"/>
</dbReference>
<dbReference type="PANTHER" id="PTHR39179:SF3">
    <property type="entry name" value="COTS-RELATED PROTEIN"/>
    <property type="match status" value="1"/>
</dbReference>
<dbReference type="OrthoDB" id="2373610at2"/>
<dbReference type="Proteomes" id="UP000010716">
    <property type="component" value="Unassembled WGS sequence"/>
</dbReference>
<name>F5LAP6_CALTT</name>
<dbReference type="eggNOG" id="COG2334">
    <property type="taxonomic scope" value="Bacteria"/>
</dbReference>
<dbReference type="RefSeq" id="WP_007506347.1">
    <property type="nucleotide sequence ID" value="NZ_AFCE01000164.1"/>
</dbReference>
<dbReference type="Gene3D" id="3.90.1200.10">
    <property type="match status" value="1"/>
</dbReference>
<dbReference type="EMBL" id="AFCE01000164">
    <property type="protein sequence ID" value="EGL81618.1"/>
    <property type="molecule type" value="Genomic_DNA"/>
</dbReference>
<reference evidence="3" key="3">
    <citation type="submission" date="2021-08" db="EMBL/GenBank/DDBJ databases">
        <authorList>
            <person name="de Jong S."/>
            <person name="van den Broek M."/>
            <person name="Merkel A."/>
            <person name="de la Torre Cortes P."/>
            <person name="Kalamorz F."/>
            <person name="Cook G."/>
            <person name="van Loosdrecht M."/>
            <person name="McMillan D."/>
        </authorList>
    </citation>
    <scope>NUCLEOTIDE SEQUENCE</scope>
    <source>
        <strain evidence="3">TA2.A1</strain>
    </source>
</reference>
<sequence length="336" mass="40089">MNEAELKHFKQSFYEGYGKRIKTLDVIRPHHVYAAVTDADCFVVKFFRDANLLGWQHRCIQQLLDKETRGVVPFLPNKHRSVINEFEGRMYGVMPFIPGKSIDLNHSSHVQNSLRLLAYFHRQGGGIFGRQPAVPVQSKLYADWHERYVQFKHAFRDLPRGKNQDGLLQVVSRMAGETLEWAERTLDAFPQAYMLYLEEEAQWERQIAHLDIAPHNFLVIDDRYFYVIDYDRVAYAPPLVDVVQFFNMVLPSARWEYDAVKQLLSHYEHVFPVPKEQKRLVFLLLVFPHDVFRKWLGVWRREANFHPQQVYRYFQELEQNWDRRRTFVQRCLAMVK</sequence>
<dbReference type="InterPro" id="IPR047175">
    <property type="entry name" value="CotS-like"/>
</dbReference>
<dbReference type="PANTHER" id="PTHR39179">
    <property type="entry name" value="SPORE COAT PROTEIN I"/>
    <property type="match status" value="1"/>
</dbReference>